<dbReference type="SUPFAM" id="SSF103481">
    <property type="entry name" value="Multidrug resistance efflux transporter EmrE"/>
    <property type="match status" value="2"/>
</dbReference>
<evidence type="ECO:0000259" key="2">
    <source>
        <dbReference type="Pfam" id="PF00892"/>
    </source>
</evidence>
<dbReference type="GO" id="GO:0016020">
    <property type="term" value="C:membrane"/>
    <property type="evidence" value="ECO:0007669"/>
    <property type="project" value="InterPro"/>
</dbReference>
<keyword evidence="1" id="KW-0812">Transmembrane</keyword>
<dbReference type="Proteomes" id="UP000035444">
    <property type="component" value="Unassembled WGS sequence"/>
</dbReference>
<organism evidence="3 4">
    <name type="scientific">Kiloniella spongiae</name>
    <dbReference type="NCBI Taxonomy" id="1489064"/>
    <lineage>
        <taxon>Bacteria</taxon>
        <taxon>Pseudomonadati</taxon>
        <taxon>Pseudomonadota</taxon>
        <taxon>Alphaproteobacteria</taxon>
        <taxon>Rhodospirillales</taxon>
        <taxon>Kiloniellaceae</taxon>
        <taxon>Kiloniella</taxon>
    </lineage>
</organism>
<feature type="transmembrane region" description="Helical" evidence="1">
    <location>
        <begin position="118"/>
        <end position="136"/>
    </location>
</feature>
<feature type="transmembrane region" description="Helical" evidence="1">
    <location>
        <begin position="261"/>
        <end position="278"/>
    </location>
</feature>
<feature type="domain" description="EamA" evidence="2">
    <location>
        <begin position="3"/>
        <end position="132"/>
    </location>
</feature>
<evidence type="ECO:0000313" key="4">
    <source>
        <dbReference type="Proteomes" id="UP000035444"/>
    </source>
</evidence>
<comment type="caution">
    <text evidence="3">The sequence shown here is derived from an EMBL/GenBank/DDBJ whole genome shotgun (WGS) entry which is preliminary data.</text>
</comment>
<dbReference type="RefSeq" id="WP_047765941.1">
    <property type="nucleotide sequence ID" value="NZ_LAQL01000020.1"/>
</dbReference>
<feature type="transmembrane region" description="Helical" evidence="1">
    <location>
        <begin position="61"/>
        <end position="83"/>
    </location>
</feature>
<keyword evidence="1" id="KW-0472">Membrane</keyword>
<dbReference type="PANTHER" id="PTHR22911">
    <property type="entry name" value="ACYL-MALONYL CONDENSING ENZYME-RELATED"/>
    <property type="match status" value="1"/>
</dbReference>
<feature type="domain" description="EamA" evidence="2">
    <location>
        <begin position="148"/>
        <end position="277"/>
    </location>
</feature>
<dbReference type="EMBL" id="LAQL01000020">
    <property type="protein sequence ID" value="KLN59064.1"/>
    <property type="molecule type" value="Genomic_DNA"/>
</dbReference>
<feature type="transmembrane region" description="Helical" evidence="1">
    <location>
        <begin position="148"/>
        <end position="169"/>
    </location>
</feature>
<reference evidence="3 4" key="1">
    <citation type="submission" date="2015-03" db="EMBL/GenBank/DDBJ databases">
        <title>Genome Sequence of Kiloniella spongiae MEBiC09566, isolated from a marine sponge.</title>
        <authorList>
            <person name="Shao Z."/>
            <person name="Wang L."/>
            <person name="Li X."/>
        </authorList>
    </citation>
    <scope>NUCLEOTIDE SEQUENCE [LARGE SCALE GENOMIC DNA]</scope>
    <source>
        <strain evidence="3 4">MEBiC09566</strain>
    </source>
</reference>
<dbReference type="STRING" id="1489064.WH96_19610"/>
<protein>
    <recommendedName>
        <fullName evidence="2">EamA domain-containing protein</fullName>
    </recommendedName>
</protein>
<dbReference type="InterPro" id="IPR000620">
    <property type="entry name" value="EamA_dom"/>
</dbReference>
<dbReference type="InterPro" id="IPR037185">
    <property type="entry name" value="EmrE-like"/>
</dbReference>
<evidence type="ECO:0000313" key="3">
    <source>
        <dbReference type="EMBL" id="KLN59064.1"/>
    </source>
</evidence>
<evidence type="ECO:0000256" key="1">
    <source>
        <dbReference type="SAM" id="Phobius"/>
    </source>
</evidence>
<dbReference type="PANTHER" id="PTHR22911:SF137">
    <property type="entry name" value="SOLUTE CARRIER FAMILY 35 MEMBER G2-RELATED"/>
    <property type="match status" value="1"/>
</dbReference>
<dbReference type="AlphaFoldDB" id="A0A0H2M982"/>
<gene>
    <name evidence="3" type="ORF">WH96_19610</name>
</gene>
<feature type="transmembrane region" description="Helical" evidence="1">
    <location>
        <begin position="175"/>
        <end position="195"/>
    </location>
</feature>
<sequence>MSLILGLLAAFSWGIHDVCVRYISQKSDIFTAFLTVLIVGTFFTAPIALTMGDWQAMTDLGYYFSIASGLFYAIGGISLYLAFSIGPVRIAAPIIGAYPIISIGWASLTGETVSFQEWGAVLVIVIGISMVTKLSDKTNKESVQRQQIIWSILSCFSFAATFAAGHTATRYGGEIPVILIARFASIIGILFLVFIMRKNLNFQFKQLPILSSMGILDALALGLVTAAGTLPNPEYAAVTSSLFGMLTVILAWAFLKETMTLSQWSSVILVFVGVGILGY</sequence>
<keyword evidence="1" id="KW-1133">Transmembrane helix</keyword>
<feature type="transmembrane region" description="Helical" evidence="1">
    <location>
        <begin position="90"/>
        <end position="106"/>
    </location>
</feature>
<proteinExistence type="predicted"/>
<dbReference type="Pfam" id="PF00892">
    <property type="entry name" value="EamA"/>
    <property type="match status" value="2"/>
</dbReference>
<keyword evidence="4" id="KW-1185">Reference proteome</keyword>
<name>A0A0H2M982_9PROT</name>
<feature type="transmembrane region" description="Helical" evidence="1">
    <location>
        <begin position="235"/>
        <end position="254"/>
    </location>
</feature>
<dbReference type="OrthoDB" id="7704317at2"/>
<feature type="transmembrane region" description="Helical" evidence="1">
    <location>
        <begin position="29"/>
        <end position="49"/>
    </location>
</feature>
<feature type="transmembrane region" description="Helical" evidence="1">
    <location>
        <begin position="207"/>
        <end position="229"/>
    </location>
</feature>
<accession>A0A0H2M982</accession>